<accession>A0ABV6B1K6</accession>
<sequence>MSAITSRPGTYSSEESAGRAAAGAATGAHPSWQYQDRFELWVDWMQRGSGGHWQPHEPVLQRAFRTREETLLQAERFIQRGDFPMGERSTRGTTAPVTLMKNRRTALLQAFREAEGDGVTLIREVVFPVGEYALAVKVTRERLPDEIRTTFEQDANPLRSLVGQQVKLTVMIQHPYDVLSRSEGLLDIGDRSARVGSEGLTFPVGAAVTGVPYRTVTVAVPRGFLKKPLLYRFDLADLPSAPADD</sequence>
<dbReference type="EMBL" id="JBHLYR010000051">
    <property type="protein sequence ID" value="MFB9993580.1"/>
    <property type="molecule type" value="Genomic_DNA"/>
</dbReference>
<comment type="caution">
    <text evidence="2">The sequence shown here is derived from an EMBL/GenBank/DDBJ whole genome shotgun (WGS) entry which is preliminary data.</text>
</comment>
<reference evidence="2 3" key="1">
    <citation type="submission" date="2024-09" db="EMBL/GenBank/DDBJ databases">
        <authorList>
            <person name="Sun Q."/>
            <person name="Mori K."/>
        </authorList>
    </citation>
    <scope>NUCLEOTIDE SEQUENCE [LARGE SCALE GENOMIC DNA]</scope>
    <source>
        <strain evidence="2 3">JCM 13503</strain>
    </source>
</reference>
<protein>
    <submittedName>
        <fullName evidence="2">Uncharacterized protein</fullName>
    </submittedName>
</protein>
<feature type="compositionally biased region" description="Polar residues" evidence="1">
    <location>
        <begin position="1"/>
        <end position="15"/>
    </location>
</feature>
<gene>
    <name evidence="2" type="ORF">ACFFLM_16585</name>
</gene>
<evidence type="ECO:0000313" key="2">
    <source>
        <dbReference type="EMBL" id="MFB9993580.1"/>
    </source>
</evidence>
<name>A0ABV6B1K6_9DEIO</name>
<proteinExistence type="predicted"/>
<organism evidence="2 3">
    <name type="scientific">Deinococcus oregonensis</name>
    <dbReference type="NCBI Taxonomy" id="1805970"/>
    <lineage>
        <taxon>Bacteria</taxon>
        <taxon>Thermotogati</taxon>
        <taxon>Deinococcota</taxon>
        <taxon>Deinococci</taxon>
        <taxon>Deinococcales</taxon>
        <taxon>Deinococcaceae</taxon>
        <taxon>Deinococcus</taxon>
    </lineage>
</organism>
<dbReference type="Proteomes" id="UP001589733">
    <property type="component" value="Unassembled WGS sequence"/>
</dbReference>
<dbReference type="RefSeq" id="WP_380012691.1">
    <property type="nucleotide sequence ID" value="NZ_JBHLYR010000051.1"/>
</dbReference>
<evidence type="ECO:0000313" key="3">
    <source>
        <dbReference type="Proteomes" id="UP001589733"/>
    </source>
</evidence>
<feature type="region of interest" description="Disordered" evidence="1">
    <location>
        <begin position="1"/>
        <end position="28"/>
    </location>
</feature>
<feature type="compositionally biased region" description="Low complexity" evidence="1">
    <location>
        <begin position="18"/>
        <end position="28"/>
    </location>
</feature>
<keyword evidence="3" id="KW-1185">Reference proteome</keyword>
<evidence type="ECO:0000256" key="1">
    <source>
        <dbReference type="SAM" id="MobiDB-lite"/>
    </source>
</evidence>